<dbReference type="OrthoDB" id="9770036at2"/>
<gene>
    <name evidence="10" type="ORF">SAMN05216462_0483</name>
</gene>
<evidence type="ECO:0000256" key="4">
    <source>
        <dbReference type="ARBA" id="ARBA00022989"/>
    </source>
</evidence>
<evidence type="ECO:0000256" key="7">
    <source>
        <dbReference type="SAM" id="Phobius"/>
    </source>
</evidence>
<reference evidence="10 11" key="1">
    <citation type="submission" date="2016-10" db="EMBL/GenBank/DDBJ databases">
        <authorList>
            <person name="de Groot N.N."/>
        </authorList>
    </citation>
    <scope>NUCLEOTIDE SEQUENCE [LARGE SCALE GENOMIC DNA]</scope>
    <source>
        <strain evidence="10 11">D31d</strain>
    </source>
</reference>
<dbReference type="GO" id="GO:0005886">
    <property type="term" value="C:plasma membrane"/>
    <property type="evidence" value="ECO:0007669"/>
    <property type="project" value="UniProtKB-SubCell"/>
</dbReference>
<dbReference type="PANTHER" id="PTHR30572">
    <property type="entry name" value="MEMBRANE COMPONENT OF TRANSPORTER-RELATED"/>
    <property type="match status" value="1"/>
</dbReference>
<evidence type="ECO:0000256" key="3">
    <source>
        <dbReference type="ARBA" id="ARBA00022692"/>
    </source>
</evidence>
<protein>
    <submittedName>
        <fullName evidence="10">Putative ABC transport system permease protein</fullName>
    </submittedName>
</protein>
<evidence type="ECO:0000259" key="9">
    <source>
        <dbReference type="Pfam" id="PF12704"/>
    </source>
</evidence>
<comment type="subcellular location">
    <subcellularLocation>
        <location evidence="1">Cell membrane</location>
        <topology evidence="1">Multi-pass membrane protein</topology>
    </subcellularLocation>
</comment>
<feature type="transmembrane region" description="Helical" evidence="7">
    <location>
        <begin position="278"/>
        <end position="299"/>
    </location>
</feature>
<feature type="transmembrane region" description="Helical" evidence="7">
    <location>
        <begin position="326"/>
        <end position="352"/>
    </location>
</feature>
<keyword evidence="4 7" id="KW-1133">Transmembrane helix</keyword>
<feature type="domain" description="ABC3 transporter permease C-terminal" evidence="8">
    <location>
        <begin position="281"/>
        <end position="396"/>
    </location>
</feature>
<accession>A0A1H3Y2Q5</accession>
<dbReference type="RefSeq" id="WP_074760074.1">
    <property type="nucleotide sequence ID" value="NZ_FNRF01000001.1"/>
</dbReference>
<feature type="domain" description="MacB-like periplasmic core" evidence="9">
    <location>
        <begin position="20"/>
        <end position="233"/>
    </location>
</feature>
<name>A0A1H3Y2Q5_XYLRU</name>
<dbReference type="InterPro" id="IPR050250">
    <property type="entry name" value="Macrolide_Exporter_MacB"/>
</dbReference>
<comment type="similarity">
    <text evidence="6">Belongs to the ABC-4 integral membrane protein family.</text>
</comment>
<dbReference type="Pfam" id="PF02687">
    <property type="entry name" value="FtsX"/>
    <property type="match status" value="1"/>
</dbReference>
<evidence type="ECO:0000256" key="2">
    <source>
        <dbReference type="ARBA" id="ARBA00022475"/>
    </source>
</evidence>
<evidence type="ECO:0000259" key="8">
    <source>
        <dbReference type="Pfam" id="PF02687"/>
    </source>
</evidence>
<dbReference type="Proteomes" id="UP000182257">
    <property type="component" value="Unassembled WGS sequence"/>
</dbReference>
<evidence type="ECO:0000256" key="1">
    <source>
        <dbReference type="ARBA" id="ARBA00004651"/>
    </source>
</evidence>
<dbReference type="EMBL" id="FNRF01000001">
    <property type="protein sequence ID" value="SEA05853.1"/>
    <property type="molecule type" value="Genomic_DNA"/>
</dbReference>
<keyword evidence="5 7" id="KW-0472">Membrane</keyword>
<dbReference type="AlphaFoldDB" id="A0A1H3Y2Q5"/>
<dbReference type="GO" id="GO:0022857">
    <property type="term" value="F:transmembrane transporter activity"/>
    <property type="evidence" value="ECO:0007669"/>
    <property type="project" value="TreeGrafter"/>
</dbReference>
<evidence type="ECO:0000256" key="5">
    <source>
        <dbReference type="ARBA" id="ARBA00023136"/>
    </source>
</evidence>
<keyword evidence="3 7" id="KW-0812">Transmembrane</keyword>
<dbReference type="PANTHER" id="PTHR30572:SF4">
    <property type="entry name" value="ABC TRANSPORTER PERMEASE YTRF"/>
    <property type="match status" value="1"/>
</dbReference>
<evidence type="ECO:0000313" key="11">
    <source>
        <dbReference type="Proteomes" id="UP000182257"/>
    </source>
</evidence>
<organism evidence="10 11">
    <name type="scientific">Xylanibacter ruminicola</name>
    <name type="common">Prevotella ruminicola</name>
    <dbReference type="NCBI Taxonomy" id="839"/>
    <lineage>
        <taxon>Bacteria</taxon>
        <taxon>Pseudomonadati</taxon>
        <taxon>Bacteroidota</taxon>
        <taxon>Bacteroidia</taxon>
        <taxon>Bacteroidales</taxon>
        <taxon>Prevotellaceae</taxon>
        <taxon>Xylanibacter</taxon>
    </lineage>
</organism>
<evidence type="ECO:0000313" key="10">
    <source>
        <dbReference type="EMBL" id="SEA05853.1"/>
    </source>
</evidence>
<feature type="transmembrane region" description="Helical" evidence="7">
    <location>
        <begin position="372"/>
        <end position="389"/>
    </location>
</feature>
<evidence type="ECO:0000256" key="6">
    <source>
        <dbReference type="ARBA" id="ARBA00038076"/>
    </source>
</evidence>
<dbReference type="InterPro" id="IPR003838">
    <property type="entry name" value="ABC3_permease_C"/>
</dbReference>
<sequence length="408" mass="45470">MNSDFWIEIYEDMMRKPSRTILTCIGIAWGIFILVVLVGIGTGFQKGVMNVFNGFAKNTTYVYAGKTSKNYKNTGTDKPITFKMEDIDMLRNSVDEIEFLSPEVGGIANIFSGTKVGQYQVKGVNDEYFAIKNLNVEMGRTLNSIDSENNKRVVVIGKNVADVLFKGEQPLGKYLRIELENYKVVGIVNNTLQNPYEEQLIYVPYSAYVQVNPSARDFTTMLYSFYNGADVRKSNDRVKCFLARKHEFAPDDEDALYFNSMEEQMDAFNQLFASIQKFLWFMGFSTLLSGIIGAGNIMYTTARERTREIGIRKAIGASVSSIKQMFLLEAISLTTVSGLIGMIMGEGVLVLIGKVFIDDNSLIEKPTVDLPTGIAAIIILVISGTIIGLRPAVYASKLNAIDALREEN</sequence>
<dbReference type="InterPro" id="IPR025857">
    <property type="entry name" value="MacB_PCD"/>
</dbReference>
<keyword evidence="2" id="KW-1003">Cell membrane</keyword>
<dbReference type="Pfam" id="PF12704">
    <property type="entry name" value="MacB_PCD"/>
    <property type="match status" value="1"/>
</dbReference>
<proteinExistence type="inferred from homology"/>
<feature type="transmembrane region" description="Helical" evidence="7">
    <location>
        <begin position="21"/>
        <end position="44"/>
    </location>
</feature>